<feature type="region of interest" description="Disordered" evidence="1">
    <location>
        <begin position="133"/>
        <end position="167"/>
    </location>
</feature>
<feature type="region of interest" description="Disordered" evidence="1">
    <location>
        <begin position="189"/>
        <end position="215"/>
    </location>
</feature>
<protein>
    <submittedName>
        <fullName evidence="3">NUDIX hydrolase domain protein</fullName>
    </submittedName>
</protein>
<dbReference type="GO" id="GO:0016787">
    <property type="term" value="F:hydrolase activity"/>
    <property type="evidence" value="ECO:0007669"/>
    <property type="project" value="UniProtKB-KW"/>
</dbReference>
<organism evidence="3 4">
    <name type="scientific">Moelleriella libera RCEF 2490</name>
    <dbReference type="NCBI Taxonomy" id="1081109"/>
    <lineage>
        <taxon>Eukaryota</taxon>
        <taxon>Fungi</taxon>
        <taxon>Dikarya</taxon>
        <taxon>Ascomycota</taxon>
        <taxon>Pezizomycotina</taxon>
        <taxon>Sordariomycetes</taxon>
        <taxon>Hypocreomycetidae</taxon>
        <taxon>Hypocreales</taxon>
        <taxon>Clavicipitaceae</taxon>
        <taxon>Moelleriella</taxon>
    </lineage>
</organism>
<reference evidence="3 4" key="1">
    <citation type="journal article" date="2016" name="Genome Biol. Evol.">
        <title>Divergent and convergent evolution of fungal pathogenicity.</title>
        <authorList>
            <person name="Shang Y."/>
            <person name="Xiao G."/>
            <person name="Zheng P."/>
            <person name="Cen K."/>
            <person name="Zhan S."/>
            <person name="Wang C."/>
        </authorList>
    </citation>
    <scope>NUCLEOTIDE SEQUENCE [LARGE SCALE GENOMIC DNA]</scope>
    <source>
        <strain evidence="3 4">RCEF 2490</strain>
    </source>
</reference>
<accession>A0A162IAN3</accession>
<dbReference type="PROSITE" id="PS51462">
    <property type="entry name" value="NUDIX"/>
    <property type="match status" value="1"/>
</dbReference>
<dbReference type="InterPro" id="IPR000086">
    <property type="entry name" value="NUDIX_hydrolase_dom"/>
</dbReference>
<evidence type="ECO:0000259" key="2">
    <source>
        <dbReference type="PROSITE" id="PS51462"/>
    </source>
</evidence>
<feature type="region of interest" description="Disordered" evidence="1">
    <location>
        <begin position="58"/>
        <end position="82"/>
    </location>
</feature>
<keyword evidence="4" id="KW-1185">Reference proteome</keyword>
<dbReference type="SUPFAM" id="SSF55811">
    <property type="entry name" value="Nudix"/>
    <property type="match status" value="1"/>
</dbReference>
<dbReference type="AlphaFoldDB" id="A0A162IAN3"/>
<evidence type="ECO:0000256" key="1">
    <source>
        <dbReference type="SAM" id="MobiDB-lite"/>
    </source>
</evidence>
<keyword evidence="3" id="KW-0378">Hydrolase</keyword>
<dbReference type="Proteomes" id="UP000078544">
    <property type="component" value="Unassembled WGS sequence"/>
</dbReference>
<proteinExistence type="predicted"/>
<dbReference type="Gene3D" id="3.90.79.10">
    <property type="entry name" value="Nucleoside Triphosphate Pyrophosphohydrolase"/>
    <property type="match status" value="1"/>
</dbReference>
<evidence type="ECO:0000313" key="3">
    <source>
        <dbReference type="EMBL" id="KZZ90823.1"/>
    </source>
</evidence>
<dbReference type="EMBL" id="AZGY01000020">
    <property type="protein sequence ID" value="KZZ90823.1"/>
    <property type="molecule type" value="Genomic_DNA"/>
</dbReference>
<name>A0A162IAN3_9HYPO</name>
<evidence type="ECO:0000313" key="4">
    <source>
        <dbReference type="Proteomes" id="UP000078544"/>
    </source>
</evidence>
<dbReference type="InterPro" id="IPR015797">
    <property type="entry name" value="NUDIX_hydrolase-like_dom_sf"/>
</dbReference>
<comment type="caution">
    <text evidence="3">The sequence shown here is derived from an EMBL/GenBank/DDBJ whole genome shotgun (WGS) entry which is preliminary data.</text>
</comment>
<feature type="domain" description="Nudix hydrolase" evidence="2">
    <location>
        <begin position="32"/>
        <end position="252"/>
    </location>
</feature>
<gene>
    <name evidence="3" type="ORF">AAL_07049</name>
</gene>
<feature type="compositionally biased region" description="Low complexity" evidence="1">
    <location>
        <begin position="142"/>
        <end position="159"/>
    </location>
</feature>
<sequence length="271" mass="29523">MSFLYQYPSSVPECFSMRPDHFLTRVPMVPQQRVLSAAIVVRKEPNFGEYQALLVRPTSSSSSRPSCPNPSSSSSPAGAATAATWPGGAWDIPCGEMHCVSDASVADSVQRHIREQTGLTADLPPLFEVDMLTDDDGDDGGEAVAAAGAGDGDQQQQQAHNENDEAKMVRFDNDGETFVRVTLVMELHDHQQQQQQQQQQEGEEETEEGGKKGQCCAWAEEDEVRSGRWKDGTALVFASPGVRGTVLLALRQSSAREAQRLMNRSPGMIVN</sequence>